<accession>A0A090KVK6</accession>
<evidence type="ECO:0000313" key="4">
    <source>
        <dbReference type="WBParaSite" id="SRAE_X000101300.1"/>
    </source>
</evidence>
<feature type="region of interest" description="Disordered" evidence="1">
    <location>
        <begin position="1"/>
        <end position="24"/>
    </location>
</feature>
<proteinExistence type="predicted"/>
<dbReference type="Proteomes" id="UP000035682">
    <property type="component" value="Unplaced"/>
</dbReference>
<keyword evidence="3" id="KW-1185">Reference proteome</keyword>
<dbReference type="RefSeq" id="XP_024498473.1">
    <property type="nucleotide sequence ID" value="XM_024644917.1"/>
</dbReference>
<reference evidence="3" key="1">
    <citation type="submission" date="2014-09" db="EMBL/GenBank/DDBJ databases">
        <authorList>
            <person name="Martin A.A."/>
        </authorList>
    </citation>
    <scope>NUCLEOTIDE SEQUENCE</scope>
    <source>
        <strain evidence="3">ED321</strain>
    </source>
</reference>
<dbReference type="WormBase" id="SRAE_X000101300">
    <property type="protein sequence ID" value="SRP02469"/>
    <property type="gene ID" value="WBGene00266576"/>
</dbReference>
<dbReference type="EMBL" id="LN609396">
    <property type="protein sequence ID" value="CEF59262.1"/>
    <property type="molecule type" value="Genomic_DNA"/>
</dbReference>
<gene>
    <name evidence="2 4 5" type="ORF">SRAE_X000101300</name>
</gene>
<evidence type="ECO:0000313" key="3">
    <source>
        <dbReference type="Proteomes" id="UP000035682"/>
    </source>
</evidence>
<name>A0A090KVK6_STRRB</name>
<organism evidence="2">
    <name type="scientific">Strongyloides ratti</name>
    <name type="common">Parasitic roundworm</name>
    <dbReference type="NCBI Taxonomy" id="34506"/>
    <lineage>
        <taxon>Eukaryota</taxon>
        <taxon>Metazoa</taxon>
        <taxon>Ecdysozoa</taxon>
        <taxon>Nematoda</taxon>
        <taxon>Chromadorea</taxon>
        <taxon>Rhabditida</taxon>
        <taxon>Tylenchina</taxon>
        <taxon>Panagrolaimomorpha</taxon>
        <taxon>Strongyloidoidea</taxon>
        <taxon>Strongyloididae</taxon>
        <taxon>Strongyloides</taxon>
    </lineage>
</organism>
<dbReference type="GeneID" id="36384070"/>
<evidence type="ECO:0000313" key="2">
    <source>
        <dbReference type="EMBL" id="CEF59262.1"/>
    </source>
</evidence>
<evidence type="ECO:0000256" key="1">
    <source>
        <dbReference type="SAM" id="MobiDB-lite"/>
    </source>
</evidence>
<dbReference type="CTD" id="36384070"/>
<evidence type="ECO:0000313" key="5">
    <source>
        <dbReference type="WormBase" id="SRAE_X000101300"/>
    </source>
</evidence>
<reference evidence="2" key="2">
    <citation type="submission" date="2014-09" db="EMBL/GenBank/DDBJ databases">
        <authorList>
            <person name="Aslett A.Martin."/>
        </authorList>
    </citation>
    <scope>NUCLEOTIDE SEQUENCE</scope>
    <source>
        <strain evidence="2">ED321 Heterogonic</strain>
    </source>
</reference>
<dbReference type="AlphaFoldDB" id="A0A090KVK6"/>
<sequence>MSRRIVNNDQSQNGRNSANAVSDYNNFDNHEYSISNSYDLEDHTDKDIEKTIQKFEKTLYIYGGTNTTCSEVVQNVYTICNEETNLVKLPLLNDPGFKFILEKYEISQLFLENIMKMEICDDIKYTDNTFSSTTLSRIHDLLLDKKVNFFKRVEQILYMALRYYLIQYNESFNRVHLLNSIEKQLLDILNAPITFEIRKLLLTIIILIATHPSIKERYMIASEHFVKLISYNVIMLHYTPEMNNIVKETIPKDEEYEYRLMVKTFIDEFCCNTSFKKLPNCVYAINDFLGLFQNVSTDMVKEMYFFVTNSNVNKIQYEKKMKKIVALIKCLKMPLLNLCNPAKAKCLYKCSRVFEIFKFVTKFVTLIWDNNDIKKNISKNSFNISTKEIFVEIASAVLPICSVQTENYHMKKCFYLVSKWKRIMNTLFVLENPDDQYEKLTLNFNLYNSFAFYKVEYERLYIKYCRNLGYKMSFD</sequence>
<protein>
    <submittedName>
        <fullName evidence="2 4">Uncharacterized protein</fullName>
    </submittedName>
</protein>
<dbReference type="WBParaSite" id="SRAE_X000101300.1">
    <property type="protein sequence ID" value="SRAE_X000101300.1"/>
    <property type="gene ID" value="WBGene00266576"/>
</dbReference>
<reference evidence="4" key="3">
    <citation type="submission" date="2020-12" db="UniProtKB">
        <authorList>
            <consortium name="WormBaseParasite"/>
        </authorList>
    </citation>
    <scope>IDENTIFICATION</scope>
</reference>